<dbReference type="GO" id="GO:0006281">
    <property type="term" value="P:DNA repair"/>
    <property type="evidence" value="ECO:0007669"/>
    <property type="project" value="UniProtKB-KW"/>
</dbReference>
<evidence type="ECO:0000256" key="3">
    <source>
        <dbReference type="ARBA" id="ARBA00022801"/>
    </source>
</evidence>
<dbReference type="InterPro" id="IPR015927">
    <property type="entry name" value="Peptidase_S24_S26A/B/C"/>
</dbReference>
<evidence type="ECO:0000256" key="6">
    <source>
        <dbReference type="ARBA" id="ARBA00023236"/>
    </source>
</evidence>
<evidence type="ECO:0000256" key="1">
    <source>
        <dbReference type="ARBA" id="ARBA00007484"/>
    </source>
</evidence>
<keyword evidence="3 7" id="KW-0378">Hydrolase</keyword>
<dbReference type="OrthoDB" id="9802364at2"/>
<organism evidence="9 10">
    <name type="scientific">Prochlorococcus marinus (strain MIT 9211)</name>
    <dbReference type="NCBI Taxonomy" id="93059"/>
    <lineage>
        <taxon>Bacteria</taxon>
        <taxon>Bacillati</taxon>
        <taxon>Cyanobacteriota</taxon>
        <taxon>Cyanophyceae</taxon>
        <taxon>Synechococcales</taxon>
        <taxon>Prochlorococcaceae</taxon>
        <taxon>Prochlorococcus</taxon>
    </lineage>
</organism>
<accession>A9B9X7</accession>
<dbReference type="GO" id="GO:0009432">
    <property type="term" value="P:SOS response"/>
    <property type="evidence" value="ECO:0007669"/>
    <property type="project" value="UniProtKB-KW"/>
</dbReference>
<dbReference type="GO" id="GO:0006355">
    <property type="term" value="P:regulation of DNA-templated transcription"/>
    <property type="evidence" value="ECO:0007669"/>
    <property type="project" value="InterPro"/>
</dbReference>
<dbReference type="GO" id="GO:0016787">
    <property type="term" value="F:hydrolase activity"/>
    <property type="evidence" value="ECO:0007669"/>
    <property type="project" value="UniProtKB-KW"/>
</dbReference>
<gene>
    <name evidence="9" type="primary">umuD</name>
    <name evidence="9" type="ordered locus">P9211_07081</name>
</gene>
<dbReference type="GO" id="GO:0003677">
    <property type="term" value="F:DNA binding"/>
    <property type="evidence" value="ECO:0007669"/>
    <property type="project" value="InterPro"/>
</dbReference>
<dbReference type="Proteomes" id="UP000000788">
    <property type="component" value="Chromosome"/>
</dbReference>
<evidence type="ECO:0000256" key="5">
    <source>
        <dbReference type="ARBA" id="ARBA00023204"/>
    </source>
</evidence>
<dbReference type="PANTHER" id="PTHR33516">
    <property type="entry name" value="LEXA REPRESSOR"/>
    <property type="match status" value="1"/>
</dbReference>
<dbReference type="NCBIfam" id="NF007621">
    <property type="entry name" value="PRK10276.1"/>
    <property type="match status" value="1"/>
</dbReference>
<dbReference type="PRINTS" id="PR00726">
    <property type="entry name" value="LEXASERPTASE"/>
</dbReference>
<dbReference type="STRING" id="93059.P9211_07081"/>
<evidence type="ECO:0000256" key="4">
    <source>
        <dbReference type="ARBA" id="ARBA00022813"/>
    </source>
</evidence>
<comment type="similarity">
    <text evidence="1 7">Belongs to the peptidase S24 family.</text>
</comment>
<evidence type="ECO:0000313" key="10">
    <source>
        <dbReference type="Proteomes" id="UP000000788"/>
    </source>
</evidence>
<dbReference type="Gene3D" id="2.10.109.10">
    <property type="entry name" value="Umud Fragment, subunit A"/>
    <property type="match status" value="1"/>
</dbReference>
<dbReference type="MEROPS" id="S24.003"/>
<sequence length="153" mass="17066">MFLVNFPQVPVPPHVKPIQLFLPLANECVAAGFPSPADDYIDAGIDLNEHLILHPASTFFLKVKGFSMTNAGIQNGDLLIVDRSLDAQPGCIVVAILDGCFTLKRLTRHKETLYLEAEHPNYPAIDMRHYDNVQIWGVAIYSIHKLTRTTQSL</sequence>
<feature type="domain" description="Peptidase S24/S26A/S26B/S26C" evidence="8">
    <location>
        <begin position="24"/>
        <end position="140"/>
    </location>
</feature>
<keyword evidence="2" id="KW-0227">DNA damage</keyword>
<reference evidence="9 10" key="1">
    <citation type="journal article" date="2007" name="PLoS Genet.">
        <title>Patterns and implications of gene gain and loss in the evolution of Prochlorococcus.</title>
        <authorList>
            <person name="Kettler G.C."/>
            <person name="Martiny A.C."/>
            <person name="Huang K."/>
            <person name="Zucker J."/>
            <person name="Coleman M.L."/>
            <person name="Rodrigue S."/>
            <person name="Chen F."/>
            <person name="Lapidus A."/>
            <person name="Ferriera S."/>
            <person name="Johnson J."/>
            <person name="Steglich C."/>
            <person name="Church G.M."/>
            <person name="Richardson P."/>
            <person name="Chisholm S.W."/>
        </authorList>
    </citation>
    <scope>NUCLEOTIDE SEQUENCE [LARGE SCALE GENOMIC DNA]</scope>
    <source>
        <strain evidence="10">MIT 9211</strain>
    </source>
</reference>
<evidence type="ECO:0000259" key="8">
    <source>
        <dbReference type="Pfam" id="PF00717"/>
    </source>
</evidence>
<keyword evidence="4 7" id="KW-0068">Autocatalytic cleavage</keyword>
<dbReference type="AlphaFoldDB" id="A9B9X7"/>
<evidence type="ECO:0000313" key="9">
    <source>
        <dbReference type="EMBL" id="ABX08639.1"/>
    </source>
</evidence>
<evidence type="ECO:0000256" key="7">
    <source>
        <dbReference type="RuleBase" id="RU003991"/>
    </source>
</evidence>
<dbReference type="Pfam" id="PF00717">
    <property type="entry name" value="Peptidase_S24"/>
    <property type="match status" value="1"/>
</dbReference>
<name>A9B9X7_PROM4</name>
<dbReference type="InterPro" id="IPR006197">
    <property type="entry name" value="Peptidase_S24_LexA"/>
</dbReference>
<dbReference type="CDD" id="cd06529">
    <property type="entry name" value="S24_LexA-like"/>
    <property type="match status" value="1"/>
</dbReference>
<dbReference type="PANTHER" id="PTHR33516:SF2">
    <property type="entry name" value="LEXA REPRESSOR-RELATED"/>
    <property type="match status" value="1"/>
</dbReference>
<dbReference type="KEGG" id="pmj:P9211_07081"/>
<dbReference type="InterPro" id="IPR036286">
    <property type="entry name" value="LexA/Signal_pep-like_sf"/>
</dbReference>
<dbReference type="InterPro" id="IPR039418">
    <property type="entry name" value="LexA-like"/>
</dbReference>
<keyword evidence="6" id="KW-0742">SOS response</keyword>
<dbReference type="eggNOG" id="COG1974">
    <property type="taxonomic scope" value="Bacteria"/>
</dbReference>
<dbReference type="EMBL" id="CP000878">
    <property type="protein sequence ID" value="ABX08639.1"/>
    <property type="molecule type" value="Genomic_DNA"/>
</dbReference>
<dbReference type="InterPro" id="IPR050077">
    <property type="entry name" value="LexA_repressor"/>
</dbReference>
<protein>
    <submittedName>
        <fullName evidence="9">Putative SOS mutagenesis protein UmuD</fullName>
    </submittedName>
</protein>
<proteinExistence type="inferred from homology"/>
<dbReference type="SUPFAM" id="SSF51306">
    <property type="entry name" value="LexA/Signal peptidase"/>
    <property type="match status" value="1"/>
</dbReference>
<evidence type="ECO:0000256" key="2">
    <source>
        <dbReference type="ARBA" id="ARBA00022763"/>
    </source>
</evidence>
<dbReference type="HOGENOM" id="CLU_066192_0_0_3"/>
<dbReference type="RefSeq" id="WP_012195261.1">
    <property type="nucleotide sequence ID" value="NC_009976.1"/>
</dbReference>
<keyword evidence="5" id="KW-0234">DNA repair</keyword>
<keyword evidence="10" id="KW-1185">Reference proteome</keyword>